<evidence type="ECO:0000256" key="4">
    <source>
        <dbReference type="ARBA" id="ARBA00010480"/>
    </source>
</evidence>
<dbReference type="Gene3D" id="3.90.550.10">
    <property type="entry name" value="Spore Coat Polysaccharide Biosynthesis Protein SpsA, Chain A"/>
    <property type="match status" value="1"/>
</dbReference>
<evidence type="ECO:0000256" key="7">
    <source>
        <dbReference type="ARBA" id="ARBA00022695"/>
    </source>
</evidence>
<dbReference type="PANTHER" id="PTHR43532:SF1">
    <property type="entry name" value="GLUCOSE-1-PHOSPHATE THYMIDYLYLTRANSFERASE 1"/>
    <property type="match status" value="1"/>
</dbReference>
<protein>
    <recommendedName>
        <fullName evidence="5 11">Glucose-1-phosphate thymidylyltransferase</fullName>
        <ecNumber evidence="5 11">2.7.7.24</ecNumber>
    </recommendedName>
</protein>
<comment type="similarity">
    <text evidence="4 11">Belongs to the glucose-1-phosphate thymidylyltransferase family.</text>
</comment>
<dbReference type="NCBIfam" id="TIGR01207">
    <property type="entry name" value="rmlA"/>
    <property type="match status" value="1"/>
</dbReference>
<evidence type="ECO:0000313" key="13">
    <source>
        <dbReference type="EMBL" id="MFK2878766.1"/>
    </source>
</evidence>
<feature type="domain" description="Nucleotidyl transferase" evidence="12">
    <location>
        <begin position="8"/>
        <end position="244"/>
    </location>
</feature>
<evidence type="ECO:0000256" key="2">
    <source>
        <dbReference type="ARBA" id="ARBA00004781"/>
    </source>
</evidence>
<evidence type="ECO:0000256" key="5">
    <source>
        <dbReference type="ARBA" id="ARBA00012461"/>
    </source>
</evidence>
<reference evidence="13 14" key="1">
    <citation type="submission" date="2020-10" db="EMBL/GenBank/DDBJ databases">
        <title>Phylogeny of dyella-like bacteria.</title>
        <authorList>
            <person name="Fu J."/>
        </authorList>
    </citation>
    <scope>NUCLEOTIDE SEQUENCE [LARGE SCALE GENOMIC DNA]</scope>
    <source>
        <strain evidence="13 14">KACC 19113</strain>
    </source>
</reference>
<comment type="pathway">
    <text evidence="2">Carbohydrate biosynthesis; dTDP-L-rhamnose biosynthesis.</text>
</comment>
<dbReference type="CDD" id="cd02538">
    <property type="entry name" value="G1P_TT_short"/>
    <property type="match status" value="1"/>
</dbReference>
<dbReference type="InterPro" id="IPR029044">
    <property type="entry name" value="Nucleotide-diphossugar_trans"/>
</dbReference>
<comment type="pathway">
    <text evidence="3">Bacterial outer membrane biogenesis; LPS O-antigen biosynthesis.</text>
</comment>
<evidence type="ECO:0000313" key="14">
    <source>
        <dbReference type="Proteomes" id="UP001620339"/>
    </source>
</evidence>
<keyword evidence="9 11" id="KW-0460">Magnesium</keyword>
<sequence length="298" mass="32867">MSTTNTRKGIILAGGSGTRLHPITRAVSKQLLPVYDKPMIYYPLATLMLAGIREILVINTPHEQAMFQRLLGDGSQWGLDIRYAAQPSPDGLAQAFTIGRDFIAGQPSCLVLGDNIFYGHGFTERLKRAATREHGATVFGYWVKDAERYGVAEFDTSGKVIGLEEKPAKPKSHYAVTGLYFYDARVCDYAASLKPSPRGELEITDLNRCYLDDGSLHLEQLGRGFAWLDTGTHESLMEAGNYIETIENRQGLKVCCPEEIAYLNGWIDAAQLLELAAPLAKTGYGQYLQQVAKEGVAR</sequence>
<evidence type="ECO:0000259" key="12">
    <source>
        <dbReference type="Pfam" id="PF00483"/>
    </source>
</evidence>
<dbReference type="InterPro" id="IPR005835">
    <property type="entry name" value="NTP_transferase_dom"/>
</dbReference>
<comment type="cofactor">
    <cofactor evidence="1">
        <name>Mg(2+)</name>
        <dbReference type="ChEBI" id="CHEBI:18420"/>
    </cofactor>
</comment>
<accession>A0ABW8J8Y9</accession>
<dbReference type="InterPro" id="IPR005907">
    <property type="entry name" value="G1P_thy_trans_s"/>
</dbReference>
<dbReference type="SUPFAM" id="SSF53448">
    <property type="entry name" value="Nucleotide-diphospho-sugar transferases"/>
    <property type="match status" value="1"/>
</dbReference>
<dbReference type="GO" id="GO:0008879">
    <property type="term" value="F:glucose-1-phosphate thymidylyltransferase activity"/>
    <property type="evidence" value="ECO:0007669"/>
    <property type="project" value="UniProtKB-EC"/>
</dbReference>
<comment type="catalytic activity">
    <reaction evidence="10 11">
        <text>dTTP + alpha-D-glucose 1-phosphate + H(+) = dTDP-alpha-D-glucose + diphosphate</text>
        <dbReference type="Rhea" id="RHEA:15225"/>
        <dbReference type="ChEBI" id="CHEBI:15378"/>
        <dbReference type="ChEBI" id="CHEBI:33019"/>
        <dbReference type="ChEBI" id="CHEBI:37568"/>
        <dbReference type="ChEBI" id="CHEBI:57477"/>
        <dbReference type="ChEBI" id="CHEBI:58601"/>
        <dbReference type="EC" id="2.7.7.24"/>
    </reaction>
</comment>
<comment type="function">
    <text evidence="11">Catalyzes the formation of dTDP-glucose, from dTTP and glucose 1-phosphate, as well as its pyrophosphorolysis.</text>
</comment>
<name>A0ABW8J8Y9_9GAMM</name>
<evidence type="ECO:0000256" key="11">
    <source>
        <dbReference type="RuleBase" id="RU003706"/>
    </source>
</evidence>
<dbReference type="Proteomes" id="UP001620339">
    <property type="component" value="Unassembled WGS sequence"/>
</dbReference>
<evidence type="ECO:0000256" key="9">
    <source>
        <dbReference type="ARBA" id="ARBA00022842"/>
    </source>
</evidence>
<dbReference type="PANTHER" id="PTHR43532">
    <property type="entry name" value="GLUCOSE-1-PHOSPHATE THYMIDYLYLTRANSFERASE"/>
    <property type="match status" value="1"/>
</dbReference>
<dbReference type="Pfam" id="PF00483">
    <property type="entry name" value="NTP_transferase"/>
    <property type="match status" value="1"/>
</dbReference>
<keyword evidence="14" id="KW-1185">Reference proteome</keyword>
<proteinExistence type="inferred from homology"/>
<dbReference type="EC" id="2.7.7.24" evidence="5 11"/>
<gene>
    <name evidence="13" type="primary">rfbA</name>
    <name evidence="13" type="ORF">ISP25_16970</name>
</gene>
<dbReference type="EMBL" id="JADIKK010000008">
    <property type="protein sequence ID" value="MFK2878766.1"/>
    <property type="molecule type" value="Genomic_DNA"/>
</dbReference>
<evidence type="ECO:0000256" key="8">
    <source>
        <dbReference type="ARBA" id="ARBA00022723"/>
    </source>
</evidence>
<evidence type="ECO:0000256" key="3">
    <source>
        <dbReference type="ARBA" id="ARBA00005125"/>
    </source>
</evidence>
<organism evidence="13 14">
    <name type="scientific">Rhodanobacter hydrolyticus</name>
    <dbReference type="NCBI Taxonomy" id="2250595"/>
    <lineage>
        <taxon>Bacteria</taxon>
        <taxon>Pseudomonadati</taxon>
        <taxon>Pseudomonadota</taxon>
        <taxon>Gammaproteobacteria</taxon>
        <taxon>Lysobacterales</taxon>
        <taxon>Rhodanobacteraceae</taxon>
        <taxon>Rhodanobacter</taxon>
    </lineage>
</organism>
<evidence type="ECO:0000256" key="10">
    <source>
        <dbReference type="ARBA" id="ARBA00049336"/>
    </source>
</evidence>
<keyword evidence="7 11" id="KW-0548">Nucleotidyltransferase</keyword>
<dbReference type="RefSeq" id="WP_404615579.1">
    <property type="nucleotide sequence ID" value="NZ_JADIKK010000008.1"/>
</dbReference>
<keyword evidence="8 11" id="KW-0479">Metal-binding</keyword>
<keyword evidence="6 11" id="KW-0808">Transferase</keyword>
<comment type="caution">
    <text evidence="13">The sequence shown here is derived from an EMBL/GenBank/DDBJ whole genome shotgun (WGS) entry which is preliminary data.</text>
</comment>
<evidence type="ECO:0000256" key="1">
    <source>
        <dbReference type="ARBA" id="ARBA00001946"/>
    </source>
</evidence>
<evidence type="ECO:0000256" key="6">
    <source>
        <dbReference type="ARBA" id="ARBA00022679"/>
    </source>
</evidence>